<sequence>MTKICVITGTRAEYGLLKGLMKLLQSSSSFNLQVIATGMHLSPEFGLTYKEIEKDGFNIDRKIEILLSSDSPTSISKSMGLAMISISEALEQLKPDLLILLGDRFEIFACASCAMIARIPIAHLHGGERTEGLIDEAIRHSVTKMSLLHFVATEEYRKRVVQLGEDEERVFNCGGLGVDLIKNINLMKKDELEKSLNFQFKNKNLLVTFHPVTLENNTSEFQFKEICKVLSNYVSKGNGVIFTKANSDTDGRIINKIIDEFVSNNGNCVAFESLGALRYLSVLQYIDGVLGNSSSGLLEVPSFQKGTINVGERQKGRVMAESVIQCESDEISISKAVETLYSVEFQNKLKQVTSPYGNGGASAEIFKILQGIDFQKISVKKPFRDLLLFI</sequence>
<dbReference type="InterPro" id="IPR003331">
    <property type="entry name" value="UDP_GlcNAc_Epimerase_2_dom"/>
</dbReference>
<protein>
    <submittedName>
        <fullName evidence="2">UDP-N-acetylglucosamine 2-epimerase (Hydrolyzing)</fullName>
        <ecNumber evidence="2">3.2.1.183</ecNumber>
    </submittedName>
</protein>
<comment type="caution">
    <text evidence="2">The sequence shown here is derived from an EMBL/GenBank/DDBJ whole genome shotgun (WGS) entry which is preliminary data.</text>
</comment>
<dbReference type="InterPro" id="IPR029767">
    <property type="entry name" value="WecB-like"/>
</dbReference>
<gene>
    <name evidence="2" type="primary">neuC</name>
    <name evidence="2" type="ORF">EHQ49_00125</name>
</gene>
<dbReference type="AlphaFoldDB" id="A0A4R9JKG3"/>
<dbReference type="EC" id="3.2.1.183" evidence="2"/>
<evidence type="ECO:0000259" key="1">
    <source>
        <dbReference type="Pfam" id="PF02350"/>
    </source>
</evidence>
<dbReference type="Pfam" id="PF02350">
    <property type="entry name" value="Epimerase_2"/>
    <property type="match status" value="1"/>
</dbReference>
<dbReference type="InterPro" id="IPR020004">
    <property type="entry name" value="UDP-GlcNAc_Epase"/>
</dbReference>
<evidence type="ECO:0000313" key="3">
    <source>
        <dbReference type="Proteomes" id="UP000298125"/>
    </source>
</evidence>
<dbReference type="PANTHER" id="PTHR43174:SF3">
    <property type="entry name" value="UDP-N-ACETYLGLUCOSAMINE 2-EPIMERASE"/>
    <property type="match status" value="1"/>
</dbReference>
<dbReference type="EMBL" id="RQGA01000001">
    <property type="protein sequence ID" value="TGL45986.1"/>
    <property type="molecule type" value="Genomic_DNA"/>
</dbReference>
<keyword evidence="2" id="KW-0326">Glycosidase</keyword>
<reference evidence="2" key="1">
    <citation type="journal article" date="2019" name="PLoS Negl. Trop. Dis.">
        <title>Revisiting the worldwide diversity of Leptospira species in the environment.</title>
        <authorList>
            <person name="Vincent A.T."/>
            <person name="Schiettekatte O."/>
            <person name="Bourhy P."/>
            <person name="Veyrier F.J."/>
            <person name="Picardeau M."/>
        </authorList>
    </citation>
    <scope>NUCLEOTIDE SEQUENCE [LARGE SCALE GENOMIC DNA]</scope>
    <source>
        <strain evidence="2">201702692</strain>
    </source>
</reference>
<dbReference type="NCBIfam" id="TIGR03568">
    <property type="entry name" value="NeuC_NnaA"/>
    <property type="match status" value="1"/>
</dbReference>
<dbReference type="GO" id="GO:0006047">
    <property type="term" value="P:UDP-N-acetylglucosamine metabolic process"/>
    <property type="evidence" value="ECO:0007669"/>
    <property type="project" value="InterPro"/>
</dbReference>
<name>A0A4R9JKG3_9LEPT</name>
<dbReference type="GO" id="GO:0004553">
    <property type="term" value="F:hydrolase activity, hydrolyzing O-glycosyl compounds"/>
    <property type="evidence" value="ECO:0007669"/>
    <property type="project" value="InterPro"/>
</dbReference>
<accession>A0A4R9JKG3</accession>
<proteinExistence type="predicted"/>
<dbReference type="Proteomes" id="UP000298125">
    <property type="component" value="Unassembled WGS sequence"/>
</dbReference>
<dbReference type="Gene3D" id="3.40.50.2000">
    <property type="entry name" value="Glycogen Phosphorylase B"/>
    <property type="match status" value="2"/>
</dbReference>
<dbReference type="PANTHER" id="PTHR43174">
    <property type="entry name" value="UDP-N-ACETYLGLUCOSAMINE 2-EPIMERASE"/>
    <property type="match status" value="1"/>
</dbReference>
<feature type="domain" description="UDP-N-acetylglucosamine 2-epimerase" evidence="1">
    <location>
        <begin position="24"/>
        <end position="369"/>
    </location>
</feature>
<organism evidence="2 3">
    <name type="scientific">Leptospira perdikensis</name>
    <dbReference type="NCBI Taxonomy" id="2484948"/>
    <lineage>
        <taxon>Bacteria</taxon>
        <taxon>Pseudomonadati</taxon>
        <taxon>Spirochaetota</taxon>
        <taxon>Spirochaetia</taxon>
        <taxon>Leptospirales</taxon>
        <taxon>Leptospiraceae</taxon>
        <taxon>Leptospira</taxon>
    </lineage>
</organism>
<dbReference type="CDD" id="cd03786">
    <property type="entry name" value="GTB_UDP-GlcNAc_2-Epimerase"/>
    <property type="match status" value="1"/>
</dbReference>
<keyword evidence="3" id="KW-1185">Reference proteome</keyword>
<evidence type="ECO:0000313" key="2">
    <source>
        <dbReference type="EMBL" id="TGL45986.1"/>
    </source>
</evidence>
<dbReference type="OrthoDB" id="9803238at2"/>
<keyword evidence="2" id="KW-0378">Hydrolase</keyword>
<dbReference type="SUPFAM" id="SSF53756">
    <property type="entry name" value="UDP-Glycosyltransferase/glycogen phosphorylase"/>
    <property type="match status" value="1"/>
</dbReference>
<dbReference type="RefSeq" id="WP_135575437.1">
    <property type="nucleotide sequence ID" value="NZ_RQGA01000001.1"/>
</dbReference>